<evidence type="ECO:0000256" key="1">
    <source>
        <dbReference type="SAM" id="SignalP"/>
    </source>
</evidence>
<evidence type="ECO:0000313" key="3">
    <source>
        <dbReference type="WBParaSite" id="PSAMB.scaffold5763size10930.g27257.t1"/>
    </source>
</evidence>
<dbReference type="WBParaSite" id="PSAMB.scaffold5763size10930.g27257.t1">
    <property type="protein sequence ID" value="PSAMB.scaffold5763size10930.g27257.t1"/>
    <property type="gene ID" value="PSAMB.scaffold5763size10930.g27257"/>
</dbReference>
<proteinExistence type="predicted"/>
<feature type="chain" id="PRO_5036872889" evidence="1">
    <location>
        <begin position="21"/>
        <end position="131"/>
    </location>
</feature>
<dbReference type="AlphaFoldDB" id="A0A914WXC5"/>
<name>A0A914WXC5_9BILA</name>
<sequence>MNFLSLLFTVAFVIPVSVDAFEVEYCYTGGWVGSRESLDLSKLEKKKCIFDGKWCRTKYNKYGKLAYIQCASKMFCTNNNGKEMRNACKNTSFGEVECCCDRDLCLGSGRFVKYQPSNTFVLLVAKPSQYA</sequence>
<reference evidence="3" key="1">
    <citation type="submission" date="2022-11" db="UniProtKB">
        <authorList>
            <consortium name="WormBaseParasite"/>
        </authorList>
    </citation>
    <scope>IDENTIFICATION</scope>
</reference>
<protein>
    <submittedName>
        <fullName evidence="3">Uncharacterized protein</fullName>
    </submittedName>
</protein>
<feature type="signal peptide" evidence="1">
    <location>
        <begin position="1"/>
        <end position="20"/>
    </location>
</feature>
<evidence type="ECO:0000313" key="2">
    <source>
        <dbReference type="Proteomes" id="UP000887566"/>
    </source>
</evidence>
<keyword evidence="1" id="KW-0732">Signal</keyword>
<organism evidence="2 3">
    <name type="scientific">Plectus sambesii</name>
    <dbReference type="NCBI Taxonomy" id="2011161"/>
    <lineage>
        <taxon>Eukaryota</taxon>
        <taxon>Metazoa</taxon>
        <taxon>Ecdysozoa</taxon>
        <taxon>Nematoda</taxon>
        <taxon>Chromadorea</taxon>
        <taxon>Plectida</taxon>
        <taxon>Plectina</taxon>
        <taxon>Plectoidea</taxon>
        <taxon>Plectidae</taxon>
        <taxon>Plectus</taxon>
    </lineage>
</organism>
<accession>A0A914WXC5</accession>
<dbReference type="Proteomes" id="UP000887566">
    <property type="component" value="Unplaced"/>
</dbReference>
<keyword evidence="2" id="KW-1185">Reference proteome</keyword>